<dbReference type="AlphaFoldDB" id="E6SEL6"/>
<dbReference type="KEGG" id="ica:Intca_0055"/>
<dbReference type="eggNOG" id="ENOG5030JX1">
    <property type="taxonomic scope" value="Bacteria"/>
</dbReference>
<keyword evidence="4" id="KW-1185">Reference proteome</keyword>
<evidence type="ECO:0000256" key="1">
    <source>
        <dbReference type="SAM" id="MobiDB-lite"/>
    </source>
</evidence>
<evidence type="ECO:0000313" key="4">
    <source>
        <dbReference type="Proteomes" id="UP000008914"/>
    </source>
</evidence>
<reference evidence="3 4" key="1">
    <citation type="journal article" date="2010" name="Stand. Genomic Sci.">
        <title>Complete genome sequence of Intrasporangium calvum type strain (7 KIP).</title>
        <authorList>
            <person name="Del Rio T.G."/>
            <person name="Chertkov O."/>
            <person name="Yasawong M."/>
            <person name="Lucas S."/>
            <person name="Deshpande S."/>
            <person name="Cheng J.F."/>
            <person name="Detter C."/>
            <person name="Tapia R."/>
            <person name="Han C."/>
            <person name="Goodwin L."/>
            <person name="Pitluck S."/>
            <person name="Liolios K."/>
            <person name="Ivanova N."/>
            <person name="Mavromatis K."/>
            <person name="Pati A."/>
            <person name="Chen A."/>
            <person name="Palaniappan K."/>
            <person name="Land M."/>
            <person name="Hauser L."/>
            <person name="Chang Y.J."/>
            <person name="Jeffries C.D."/>
            <person name="Rohde M."/>
            <person name="Pukall R."/>
            <person name="Sikorski J."/>
            <person name="Goker M."/>
            <person name="Woyke T."/>
            <person name="Bristow J."/>
            <person name="Eisen J.A."/>
            <person name="Markowitz V."/>
            <person name="Hugenholtz P."/>
            <person name="Kyrpides N.C."/>
            <person name="Klenk H.P."/>
            <person name="Lapidus A."/>
        </authorList>
    </citation>
    <scope>NUCLEOTIDE SEQUENCE [LARGE SCALE GENOMIC DNA]</scope>
    <source>
        <strain evidence="4">ATCC 23552 / DSM 43043 / JCM 3097 / NBRC 12989 / 7 KIP</strain>
    </source>
</reference>
<sequence>MFRTKPTRSERLKMQVVEAREHAAATASELGHTAGERLAVMREQAAPVATDAAERVKLALDEAKLRAAPVAADLAERARPKVESAQSTLVDSLLPKVGAAIGVASAALAQGADEAKERMRDEPRVRHVRESARDHSDRVRDAYRVLSGEAVAKPVRHGRRTWLIVIGLGAAAVAAVAAYRRQQADDPWATSSDGSLGGTGASTAFDASPSLKDKAAEKVGTAKEAVTEAVTGAAAKAKDKATDLAAKGQAALADAKDRSSDDLVTDAEVEQASTWADEQLDEPGATPWGNEGEVTAVDSTLGSDAIDGSVGTLPSETRGSTPKPKA</sequence>
<proteinExistence type="predicted"/>
<name>E6SEL6_INTC7</name>
<dbReference type="STRING" id="710696.Intca_0055"/>
<feature type="region of interest" description="Disordered" evidence="1">
    <location>
        <begin position="186"/>
        <end position="209"/>
    </location>
</feature>
<evidence type="ECO:0000313" key="3">
    <source>
        <dbReference type="EMBL" id="ADU46617.1"/>
    </source>
</evidence>
<feature type="region of interest" description="Disordered" evidence="1">
    <location>
        <begin position="252"/>
        <end position="326"/>
    </location>
</feature>
<dbReference type="RefSeq" id="WP_013490939.1">
    <property type="nucleotide sequence ID" value="NC_014830.1"/>
</dbReference>
<dbReference type="Gene3D" id="1.20.120.20">
    <property type="entry name" value="Apolipoprotein"/>
    <property type="match status" value="1"/>
</dbReference>
<feature type="region of interest" description="Disordered" evidence="1">
    <location>
        <begin position="113"/>
        <end position="133"/>
    </location>
</feature>
<dbReference type="HOGENOM" id="CLU_851995_0_0_11"/>
<feature type="transmembrane region" description="Helical" evidence="2">
    <location>
        <begin position="161"/>
        <end position="179"/>
    </location>
</feature>
<accession>E6SEL6</accession>
<dbReference type="Proteomes" id="UP000008914">
    <property type="component" value="Chromosome"/>
</dbReference>
<evidence type="ECO:0000256" key="2">
    <source>
        <dbReference type="SAM" id="Phobius"/>
    </source>
</evidence>
<organism evidence="3 4">
    <name type="scientific">Intrasporangium calvum (strain ATCC 23552 / DSM 43043 / JCM 3097 / NBRC 12989 / NCIMB 10167 / NRRL B-3866 / 7 KIP)</name>
    <dbReference type="NCBI Taxonomy" id="710696"/>
    <lineage>
        <taxon>Bacteria</taxon>
        <taxon>Bacillati</taxon>
        <taxon>Actinomycetota</taxon>
        <taxon>Actinomycetes</taxon>
        <taxon>Micrococcales</taxon>
        <taxon>Intrasporangiaceae</taxon>
        <taxon>Intrasporangium</taxon>
    </lineage>
</organism>
<gene>
    <name evidence="3" type="ordered locus">Intca_0055</name>
</gene>
<protein>
    <submittedName>
        <fullName evidence="3">Uncharacterized protein</fullName>
    </submittedName>
</protein>
<keyword evidence="2" id="KW-0472">Membrane</keyword>
<keyword evidence="2" id="KW-1133">Transmembrane helix</keyword>
<dbReference type="OrthoDB" id="4871612at2"/>
<dbReference type="EMBL" id="CP002343">
    <property type="protein sequence ID" value="ADU46617.1"/>
    <property type="molecule type" value="Genomic_DNA"/>
</dbReference>
<dbReference type="SUPFAM" id="SSF58113">
    <property type="entry name" value="Apolipoprotein A-I"/>
    <property type="match status" value="1"/>
</dbReference>
<keyword evidence="2" id="KW-0812">Transmembrane</keyword>